<evidence type="ECO:0008006" key="5">
    <source>
        <dbReference type="Google" id="ProtNLM"/>
    </source>
</evidence>
<feature type="transmembrane region" description="Helical" evidence="2">
    <location>
        <begin position="30"/>
        <end position="51"/>
    </location>
</feature>
<keyword evidence="4" id="KW-1185">Reference proteome</keyword>
<keyword evidence="2" id="KW-0472">Membrane</keyword>
<dbReference type="RefSeq" id="WP_308479543.1">
    <property type="nucleotide sequence ID" value="NZ_OY726397.1"/>
</dbReference>
<evidence type="ECO:0000313" key="4">
    <source>
        <dbReference type="Proteomes" id="UP001190465"/>
    </source>
</evidence>
<sequence>MSNPPYGGMPPAAAPWPPQGSPPEHGPSRLPLILTAAVAVIAIVVAIASWIRPMPEPEARVSEPQFSEQEIADAKNAVCETHTKAFRSVQNVGIKNSPDTALTYVLGLESQLAFHAAADKSLNNLHAHPATPTELATAVDRLASSFHDIVLARLADAPETEIDGITSEMDTAEALVKQECE</sequence>
<evidence type="ECO:0000256" key="2">
    <source>
        <dbReference type="SAM" id="Phobius"/>
    </source>
</evidence>
<reference evidence="3 4" key="1">
    <citation type="submission" date="2023-08" db="EMBL/GenBank/DDBJ databases">
        <authorList>
            <person name="Folkvardsen B D."/>
            <person name="Norman A."/>
        </authorList>
    </citation>
    <scope>NUCLEOTIDE SEQUENCE [LARGE SCALE GENOMIC DNA]</scope>
    <source>
        <strain evidence="3 4">Mu0053</strain>
    </source>
</reference>
<dbReference type="Proteomes" id="UP001190465">
    <property type="component" value="Chromosome"/>
</dbReference>
<feature type="region of interest" description="Disordered" evidence="1">
    <location>
        <begin position="1"/>
        <end position="27"/>
    </location>
</feature>
<keyword evidence="2" id="KW-1133">Transmembrane helix</keyword>
<accession>A0ABN9NNI3</accession>
<evidence type="ECO:0000313" key="3">
    <source>
        <dbReference type="EMBL" id="CAJ1509590.1"/>
    </source>
</evidence>
<proteinExistence type="predicted"/>
<protein>
    <recommendedName>
        <fullName evidence="5">Alanine and proline rich membrane protein</fullName>
    </recommendedName>
</protein>
<dbReference type="EMBL" id="OY726397">
    <property type="protein sequence ID" value="CAJ1509590.1"/>
    <property type="molecule type" value="Genomic_DNA"/>
</dbReference>
<name>A0ABN9NNI3_9MYCO</name>
<evidence type="ECO:0000256" key="1">
    <source>
        <dbReference type="SAM" id="MobiDB-lite"/>
    </source>
</evidence>
<gene>
    <name evidence="3" type="ORF">MU0053_004235</name>
</gene>
<feature type="compositionally biased region" description="Low complexity" evidence="1">
    <location>
        <begin position="1"/>
        <end position="11"/>
    </location>
</feature>
<keyword evidence="2" id="KW-0812">Transmembrane</keyword>
<organism evidence="3 4">
    <name type="scientific">[Mycobacterium] burgundiense</name>
    <dbReference type="NCBI Taxonomy" id="3064286"/>
    <lineage>
        <taxon>Bacteria</taxon>
        <taxon>Bacillati</taxon>
        <taxon>Actinomycetota</taxon>
        <taxon>Actinomycetes</taxon>
        <taxon>Mycobacteriales</taxon>
        <taxon>Mycobacteriaceae</taxon>
        <taxon>Mycolicibacterium</taxon>
    </lineage>
</organism>
<feature type="compositionally biased region" description="Pro residues" evidence="1">
    <location>
        <begin position="12"/>
        <end position="25"/>
    </location>
</feature>